<accession>A0AA40FIV6</accession>
<dbReference type="EMBL" id="JAHYIQ010000035">
    <property type="protein sequence ID" value="KAK1119655.1"/>
    <property type="molecule type" value="Genomic_DNA"/>
</dbReference>
<proteinExistence type="predicted"/>
<name>A0AA40FIV6_9HYME</name>
<organism evidence="1 2">
    <name type="scientific">Melipona bicolor</name>
    <dbReference type="NCBI Taxonomy" id="60889"/>
    <lineage>
        <taxon>Eukaryota</taxon>
        <taxon>Metazoa</taxon>
        <taxon>Ecdysozoa</taxon>
        <taxon>Arthropoda</taxon>
        <taxon>Hexapoda</taxon>
        <taxon>Insecta</taxon>
        <taxon>Pterygota</taxon>
        <taxon>Neoptera</taxon>
        <taxon>Endopterygota</taxon>
        <taxon>Hymenoptera</taxon>
        <taxon>Apocrita</taxon>
        <taxon>Aculeata</taxon>
        <taxon>Apoidea</taxon>
        <taxon>Anthophila</taxon>
        <taxon>Apidae</taxon>
        <taxon>Melipona</taxon>
    </lineage>
</organism>
<evidence type="ECO:0000313" key="2">
    <source>
        <dbReference type="Proteomes" id="UP001177670"/>
    </source>
</evidence>
<evidence type="ECO:0000313" key="1">
    <source>
        <dbReference type="EMBL" id="KAK1119655.1"/>
    </source>
</evidence>
<comment type="caution">
    <text evidence="1">The sequence shown here is derived from an EMBL/GenBank/DDBJ whole genome shotgun (WGS) entry which is preliminary data.</text>
</comment>
<feature type="non-terminal residue" evidence="1">
    <location>
        <position position="1"/>
    </location>
</feature>
<gene>
    <name evidence="1" type="ORF">K0M31_013074</name>
</gene>
<keyword evidence="2" id="KW-1185">Reference proteome</keyword>
<dbReference type="Proteomes" id="UP001177670">
    <property type="component" value="Unassembled WGS sequence"/>
</dbReference>
<sequence>FIWTCIIICHELLGVPTGQSGAAHLRGVALTNASYEESALESVFDQTGPRTCTVQTGRQTLSTNATIKDFDQGTLSDEKFIRHA</sequence>
<reference evidence="1" key="1">
    <citation type="submission" date="2021-10" db="EMBL/GenBank/DDBJ databases">
        <title>Melipona bicolor Genome sequencing and assembly.</title>
        <authorList>
            <person name="Araujo N.S."/>
            <person name="Arias M.C."/>
        </authorList>
    </citation>
    <scope>NUCLEOTIDE SEQUENCE</scope>
    <source>
        <strain evidence="1">USP_2M_L1-L4_2017</strain>
        <tissue evidence="1">Whole body</tissue>
    </source>
</reference>
<protein>
    <submittedName>
        <fullName evidence="1">Uncharacterized protein</fullName>
    </submittedName>
</protein>
<dbReference type="AlphaFoldDB" id="A0AA40FIV6"/>